<organism evidence="1 2">
    <name type="scientific">Cytospora leucostoma</name>
    <dbReference type="NCBI Taxonomy" id="1230097"/>
    <lineage>
        <taxon>Eukaryota</taxon>
        <taxon>Fungi</taxon>
        <taxon>Dikarya</taxon>
        <taxon>Ascomycota</taxon>
        <taxon>Pezizomycotina</taxon>
        <taxon>Sordariomycetes</taxon>
        <taxon>Sordariomycetidae</taxon>
        <taxon>Diaporthales</taxon>
        <taxon>Cytosporaceae</taxon>
        <taxon>Cytospora</taxon>
    </lineage>
</organism>
<protein>
    <recommendedName>
        <fullName evidence="3">F-box domain-containing protein</fullName>
    </recommendedName>
</protein>
<dbReference type="EMBL" id="LKEB01000044">
    <property type="protein sequence ID" value="ROW05982.1"/>
    <property type="molecule type" value="Genomic_DNA"/>
</dbReference>
<accession>A0A423WRK3</accession>
<name>A0A423WRK3_9PEZI</name>
<dbReference type="OrthoDB" id="5304511at2759"/>
<evidence type="ECO:0000313" key="2">
    <source>
        <dbReference type="Proteomes" id="UP000285146"/>
    </source>
</evidence>
<gene>
    <name evidence="1" type="ORF">VPNG_08465</name>
</gene>
<sequence length="415" mass="46845">MPLSSPEGHTSRLPSQLEALPVEIQLAILAEMTSLQTLRAIVHASPRFHLLYTRDRLSILKRFLGHSLDGTFADAHAAYLSRAHRPFPFDSYIENLATASAEPALEGLSLADATGMARFHLSVVEPLTRRYASWTLSALSSSPEAAPLRETEEARIKRAMYRLQVICNMPSGDASMLWDYLGSFPPWEVEQVLCVHAFARERYVGVFLEMASRDINQEDNVKYGSICDTSVDRPLYLLHRPVFLVSGGGVNEGSLAMLLKQGLEVLEMVFKAPDRDTLASLLEYHIGDGTIADDWVDLAMDNWEYATWVVYCKGLWSNYIGSLYIPNALRRWGHVMWDAKRLEGSGAMDYIESERDCLHRSKLTPDLLVKMLRLILPLRLARGEYPLSNLSRLIGPYVPGRTKTMKRVETRRDDT</sequence>
<evidence type="ECO:0008006" key="3">
    <source>
        <dbReference type="Google" id="ProtNLM"/>
    </source>
</evidence>
<proteinExistence type="predicted"/>
<dbReference type="AlphaFoldDB" id="A0A423WRK3"/>
<evidence type="ECO:0000313" key="1">
    <source>
        <dbReference type="EMBL" id="ROW05982.1"/>
    </source>
</evidence>
<reference evidence="1 2" key="1">
    <citation type="submission" date="2015-09" db="EMBL/GenBank/DDBJ databases">
        <title>Host preference determinants of Valsa canker pathogens revealed by comparative genomics.</title>
        <authorList>
            <person name="Yin Z."/>
            <person name="Huang L."/>
        </authorList>
    </citation>
    <scope>NUCLEOTIDE SEQUENCE [LARGE SCALE GENOMIC DNA]</scope>
    <source>
        <strain evidence="1 2">SXYLt</strain>
    </source>
</reference>
<comment type="caution">
    <text evidence="1">The sequence shown here is derived from an EMBL/GenBank/DDBJ whole genome shotgun (WGS) entry which is preliminary data.</text>
</comment>
<keyword evidence="2" id="KW-1185">Reference proteome</keyword>
<dbReference type="Proteomes" id="UP000285146">
    <property type="component" value="Unassembled WGS sequence"/>
</dbReference>
<dbReference type="InParanoid" id="A0A423WRK3"/>